<gene>
    <name evidence="1" type="ORF">K3G42_028664</name>
</gene>
<sequence length="371" mass="41947">MEHGREKRASGMELEKAKALEAEVKIQQQQQWRSEDGHPLQSLPDHEEGAAKIGVKQTTMNPEKYPHPQFPELTLWDLPGIGTREFHPKEYLKKVNFSRYDFFIIVASERFTVNDAMLASEIQKMGKRFYFVRTKVDQAMDSERRKPDFSEEQTLEEIRKYCVSNLKEDGADNPRVFLISSWHLNMYEFPLLQMTLANELNDLKRPLLIMAMPAFSRENLQEKKAAMEAVIWKKVLLSCAVGVIPVPGLSLAVNISLLVTTLKDFCKAFGLDEDSLHNLAKRVGKPIDVLRSAVKNTPMASQIDAEFVWSLMTSSKIGEAVMVLGELSVLIPIIGSLIGGANSFTTTFYMLKLFLEDAMEDAESILAKAVE</sequence>
<proteinExistence type="predicted"/>
<evidence type="ECO:0000313" key="2">
    <source>
        <dbReference type="Proteomes" id="UP000827872"/>
    </source>
</evidence>
<dbReference type="EMBL" id="CM037619">
    <property type="protein sequence ID" value="KAH8008279.1"/>
    <property type="molecule type" value="Genomic_DNA"/>
</dbReference>
<evidence type="ECO:0000313" key="1">
    <source>
        <dbReference type="EMBL" id="KAH8008279.1"/>
    </source>
</evidence>
<name>A0ACB8FT93_9SAUR</name>
<dbReference type="Proteomes" id="UP000827872">
    <property type="component" value="Linkage Group LG06"/>
</dbReference>
<comment type="caution">
    <text evidence="1">The sequence shown here is derived from an EMBL/GenBank/DDBJ whole genome shotgun (WGS) entry which is preliminary data.</text>
</comment>
<protein>
    <submittedName>
        <fullName evidence="1">Uncharacterized protein</fullName>
    </submittedName>
</protein>
<accession>A0ACB8FT93</accession>
<reference evidence="1" key="1">
    <citation type="submission" date="2021-08" db="EMBL/GenBank/DDBJ databases">
        <title>The first chromosome-level gecko genome reveals the dynamic sex chromosomes of Neotropical dwarf geckos (Sphaerodactylidae: Sphaerodactylus).</title>
        <authorList>
            <person name="Pinto B.J."/>
            <person name="Keating S.E."/>
            <person name="Gamble T."/>
        </authorList>
    </citation>
    <scope>NUCLEOTIDE SEQUENCE</scope>
    <source>
        <strain evidence="1">TG3544</strain>
    </source>
</reference>
<organism evidence="1 2">
    <name type="scientific">Sphaerodactylus townsendi</name>
    <dbReference type="NCBI Taxonomy" id="933632"/>
    <lineage>
        <taxon>Eukaryota</taxon>
        <taxon>Metazoa</taxon>
        <taxon>Chordata</taxon>
        <taxon>Craniata</taxon>
        <taxon>Vertebrata</taxon>
        <taxon>Euteleostomi</taxon>
        <taxon>Lepidosauria</taxon>
        <taxon>Squamata</taxon>
        <taxon>Bifurcata</taxon>
        <taxon>Gekkota</taxon>
        <taxon>Sphaerodactylidae</taxon>
        <taxon>Sphaerodactylus</taxon>
    </lineage>
</organism>
<keyword evidence="2" id="KW-1185">Reference proteome</keyword>